<dbReference type="InterPro" id="IPR009057">
    <property type="entry name" value="Homeodomain-like_sf"/>
</dbReference>
<dbReference type="Gene3D" id="1.10.10.60">
    <property type="entry name" value="Homeodomain-like"/>
    <property type="match status" value="1"/>
</dbReference>
<dbReference type="EMBL" id="CP133659">
    <property type="protein sequence ID" value="WMW67336.1"/>
    <property type="molecule type" value="Genomic_DNA"/>
</dbReference>
<gene>
    <name evidence="2" type="ORF">KPS_003111</name>
</gene>
<evidence type="ECO:0000313" key="3">
    <source>
        <dbReference type="Proteomes" id="UP001180616"/>
    </source>
</evidence>
<sequence length="48" mass="5274">MLPDAPFDVEALVDGLVRKAVERFGGNKSRAAAHLGISRFALHRRLSK</sequence>
<name>A0ABY9R7P7_9BACT</name>
<reference evidence="2" key="1">
    <citation type="submission" date="2023-09" db="EMBL/GenBank/DDBJ databases">
        <authorList>
            <consortium name="CW5 consortium"/>
            <person name="Lu C.-W."/>
        </authorList>
    </citation>
    <scope>NUCLEOTIDE SEQUENCE</scope>
    <source>
        <strain evidence="2">KPS</strain>
    </source>
</reference>
<dbReference type="InterPro" id="IPR002197">
    <property type="entry name" value="HTH_Fis"/>
</dbReference>
<dbReference type="Proteomes" id="UP001180616">
    <property type="component" value="Chromosome"/>
</dbReference>
<dbReference type="PRINTS" id="PR01590">
    <property type="entry name" value="HTHFIS"/>
</dbReference>
<keyword evidence="3" id="KW-1185">Reference proteome</keyword>
<dbReference type="Pfam" id="PF02954">
    <property type="entry name" value="HTH_8"/>
    <property type="match status" value="1"/>
</dbReference>
<protein>
    <submittedName>
        <fullName evidence="2">Helix-turn-helix domain-containing protein</fullName>
    </submittedName>
</protein>
<evidence type="ECO:0000313" key="2">
    <source>
        <dbReference type="EMBL" id="WMW67336.1"/>
    </source>
</evidence>
<dbReference type="SUPFAM" id="SSF46689">
    <property type="entry name" value="Homeodomain-like"/>
    <property type="match status" value="1"/>
</dbReference>
<accession>A0ABY9R7P7</accession>
<proteinExistence type="predicted"/>
<feature type="domain" description="DNA binding HTH" evidence="1">
    <location>
        <begin position="18"/>
        <end position="48"/>
    </location>
</feature>
<evidence type="ECO:0000259" key="1">
    <source>
        <dbReference type="Pfam" id="PF02954"/>
    </source>
</evidence>
<organism evidence="2 3">
    <name type="scientific">Nitratidesulfovibrio liaohensis</name>
    <dbReference type="NCBI Taxonomy" id="2604158"/>
    <lineage>
        <taxon>Bacteria</taxon>
        <taxon>Pseudomonadati</taxon>
        <taxon>Thermodesulfobacteriota</taxon>
        <taxon>Desulfovibrionia</taxon>
        <taxon>Desulfovibrionales</taxon>
        <taxon>Desulfovibrionaceae</taxon>
        <taxon>Nitratidesulfovibrio</taxon>
    </lineage>
</organism>